<evidence type="ECO:0000313" key="3">
    <source>
        <dbReference type="EMBL" id="CPV47087.1"/>
    </source>
</evidence>
<dbReference type="InterPro" id="IPR042099">
    <property type="entry name" value="ANL_N_sf"/>
</dbReference>
<dbReference type="GO" id="GO:0070566">
    <property type="term" value="F:adenylyltransferase activity"/>
    <property type="evidence" value="ECO:0007669"/>
    <property type="project" value="TreeGrafter"/>
</dbReference>
<dbReference type="InterPro" id="IPR020845">
    <property type="entry name" value="AMP-binding_CS"/>
</dbReference>
<dbReference type="PANTHER" id="PTHR22754">
    <property type="entry name" value="DISCO-INTERACTING PROTEIN 2 DIP2 -RELATED"/>
    <property type="match status" value="1"/>
</dbReference>
<dbReference type="InterPro" id="IPR000873">
    <property type="entry name" value="AMP-dep_synth/lig_dom"/>
</dbReference>
<dbReference type="AlphaFoldDB" id="A0A0U0ZK45"/>
<dbReference type="PROSITE" id="PS00455">
    <property type="entry name" value="AMP_BINDING"/>
    <property type="match status" value="1"/>
</dbReference>
<sequence length="557" mass="59769">MSDTGIRQHVEINAPAMKSGAIDYLGLLRAGLEELDFYDSRRHLYTRAGADLVVDIRIRAAALRERGLRRGDRVAMTATSDEEYLATLLAVLLLGAVPCAIAPPPTPSRPDSAGVAHLRAALEVLSPAMVIVQPRVMVAVVHPNVLSYEQLADANPIGWELLSTAHPADVHHIQLTSGSTSAPKAVVLTHGNVVHNASAIAYGTRASRGRDRVFSWLPFYHDMGFIQVLAALLYGLRVGVMTPMGFLRDPISWLRHMSHHGSTHTAGPPFAYRAISDAIGRGGPLVDVDLSSLRHAYVGAEPIPYPVVCDVTARLRLLGMRNDVLVPCYGMAETVLATSIALQPYPPGETAFGRVYGRRSPENGQLVVSCGRPVDGLRLRVLSSDGEVLADGAVGDIQVSGPSVMRGYLRPDGGVVAPEGGWHSTGDRGYLDGGELFVVGRRKEMLIVRGRNFPPYDVERQIDQLSGAGGVSVVFTVQDEQRVRESVVAVVGTRAALCEYEGLRSRVAGGVRAAFGFSLDDVVVVPARVIPRTTSGKRQRLKVREAYLSGLLSPAGG</sequence>
<dbReference type="InterPro" id="IPR045851">
    <property type="entry name" value="AMP-bd_C_sf"/>
</dbReference>
<dbReference type="EMBL" id="CSWP01000003">
    <property type="protein sequence ID" value="CPV47087.1"/>
    <property type="molecule type" value="Genomic_DNA"/>
</dbReference>
<dbReference type="SUPFAM" id="SSF56801">
    <property type="entry name" value="Acetyl-CoA synthetase-like"/>
    <property type="match status" value="1"/>
</dbReference>
<dbReference type="Gene3D" id="3.30.300.30">
    <property type="match status" value="1"/>
</dbReference>
<evidence type="ECO:0000259" key="2">
    <source>
        <dbReference type="Pfam" id="PF00501"/>
    </source>
</evidence>
<dbReference type="GO" id="GO:0005886">
    <property type="term" value="C:plasma membrane"/>
    <property type="evidence" value="ECO:0007669"/>
    <property type="project" value="TreeGrafter"/>
</dbReference>
<dbReference type="EC" id="6.2.1.-" evidence="3"/>
<accession>A0A0U0ZK45</accession>
<dbReference type="PANTHER" id="PTHR22754:SF32">
    <property type="entry name" value="DISCO-INTERACTING PROTEIN 2"/>
    <property type="match status" value="1"/>
</dbReference>
<evidence type="ECO:0000256" key="1">
    <source>
        <dbReference type="ARBA" id="ARBA00006432"/>
    </source>
</evidence>
<feature type="domain" description="AMP-dependent synthetase/ligase" evidence="2">
    <location>
        <begin position="60"/>
        <end position="409"/>
    </location>
</feature>
<keyword evidence="3" id="KW-0436">Ligase</keyword>
<dbReference type="Pfam" id="PF00501">
    <property type="entry name" value="AMP-binding"/>
    <property type="match status" value="1"/>
</dbReference>
<dbReference type="GO" id="GO:0016874">
    <property type="term" value="F:ligase activity"/>
    <property type="evidence" value="ECO:0007669"/>
    <property type="project" value="UniProtKB-KW"/>
</dbReference>
<dbReference type="Proteomes" id="UP000045782">
    <property type="component" value="Unassembled WGS sequence"/>
</dbReference>
<dbReference type="GO" id="GO:0006633">
    <property type="term" value="P:fatty acid biosynthetic process"/>
    <property type="evidence" value="ECO:0007669"/>
    <property type="project" value="TreeGrafter"/>
</dbReference>
<reference evidence="3 4" key="1">
    <citation type="submission" date="2015-03" db="EMBL/GenBank/DDBJ databases">
        <authorList>
            <person name="Murphy D."/>
        </authorList>
    </citation>
    <scope>NUCLEOTIDE SEQUENCE [LARGE SCALE GENOMIC DNA]</scope>
    <source>
        <strain evidence="3 4">PAP088</strain>
    </source>
</reference>
<proteinExistence type="inferred from homology"/>
<evidence type="ECO:0000313" key="4">
    <source>
        <dbReference type="Proteomes" id="UP000045782"/>
    </source>
</evidence>
<name>A0A0U0ZK45_9MYCO</name>
<gene>
    <name evidence="3" type="ORF">ERS075579_01844</name>
</gene>
<dbReference type="Gene3D" id="3.40.50.12780">
    <property type="entry name" value="N-terminal domain of ligase-like"/>
    <property type="match status" value="1"/>
</dbReference>
<protein>
    <submittedName>
        <fullName evidence="3">AMP-dependent synthetase and ligase</fullName>
        <ecNumber evidence="3">6.2.1.-</ecNumber>
    </submittedName>
</protein>
<comment type="similarity">
    <text evidence="1">Belongs to the ATP-dependent AMP-binding enzyme family.</text>
</comment>
<organism evidence="3 4">
    <name type="scientific">Mycobacteroides abscessus</name>
    <dbReference type="NCBI Taxonomy" id="36809"/>
    <lineage>
        <taxon>Bacteria</taxon>
        <taxon>Bacillati</taxon>
        <taxon>Actinomycetota</taxon>
        <taxon>Actinomycetes</taxon>
        <taxon>Mycobacteriales</taxon>
        <taxon>Mycobacteriaceae</taxon>
        <taxon>Mycobacteroides</taxon>
    </lineage>
</organism>